<dbReference type="SUPFAM" id="SSF52540">
    <property type="entry name" value="P-loop containing nucleoside triphosphate hydrolases"/>
    <property type="match status" value="1"/>
</dbReference>
<dbReference type="AlphaFoldDB" id="A0A239BY40"/>
<dbReference type="CDD" id="cd17933">
    <property type="entry name" value="DEXSc_RecD-like"/>
    <property type="match status" value="1"/>
</dbReference>
<dbReference type="PANTHER" id="PTHR43788">
    <property type="entry name" value="DNA2/NAM7 HELICASE FAMILY MEMBER"/>
    <property type="match status" value="1"/>
</dbReference>
<sequence>MSAPDPVFAAFCAAGLWPGLGRRAAAELPAAGITSPDDVTADRLLKLPRVGRQRAERLFSGFLSAAPTYEVVGLLVGAGLEARLAATAADALGSDAARRLRDDPWALLGLTGVTLADADRLAVSVLPGADKQDARRGRAVVAHTLRTATRDGHTVLPADLVVAALRAEGVADPVAAIVAAVESGEVLDHEPPEPEDPDAEPDPALRTLSLARYGMAEEALAENVARLAATAGRIADPAAVRSVATGLDDAQRQAVAQVLGAGVSLLTGGPGTGKSRTVAAVVALLRSRGTDVALAAPTGRAAKRLEELTDHPAVTVHRLLGAQGTSGGFARNEEWPLDADVVVVDEASMLDVELAAALLEACPDGTHLLLVGDPAQLPSIGPGHVLGDLIDSGVVPVTELTTLYRQAEGGAIARLANAVRAGQLPPVDSPDREVVVVPAAGSAEAAKRVVQLVTDSIPRALGIDPATVQVVTPVHRGPAGTIELNRALKARLNPGDGTVWGFDVGDRVVATANHLDLEPVGFANGETGVVTGTGDGSLDVDFASGPVTVSGSAMGDLRHGWAITVHRAQGSEWPGVVVVLPPEAGGMLSRPLVYTALTRAQRHLSVVHASGAALARAVSQVDVRPRRTRLARLLAESLGA</sequence>
<keyword evidence="1" id="KW-0547">Nucleotide-binding</keyword>
<evidence type="ECO:0000259" key="4">
    <source>
        <dbReference type="Pfam" id="PF14490"/>
    </source>
</evidence>
<reference evidence="6" key="1">
    <citation type="submission" date="2017-06" db="EMBL/GenBank/DDBJ databases">
        <authorList>
            <person name="Varghese N."/>
            <person name="Submissions S."/>
        </authorList>
    </citation>
    <scope>NUCLEOTIDE SEQUENCE [LARGE SCALE GENOMIC DNA]</scope>
    <source>
        <strain evidence="6">DSM 46839</strain>
    </source>
</reference>
<evidence type="ECO:0000256" key="2">
    <source>
        <dbReference type="ARBA" id="ARBA00022840"/>
    </source>
</evidence>
<dbReference type="PANTHER" id="PTHR43788:SF6">
    <property type="entry name" value="DNA HELICASE B"/>
    <property type="match status" value="1"/>
</dbReference>
<dbReference type="GO" id="GO:0005524">
    <property type="term" value="F:ATP binding"/>
    <property type="evidence" value="ECO:0007669"/>
    <property type="project" value="UniProtKB-KW"/>
</dbReference>
<name>A0A239BY40_9ACTN</name>
<dbReference type="InterPro" id="IPR027417">
    <property type="entry name" value="P-loop_NTPase"/>
</dbReference>
<evidence type="ECO:0000259" key="3">
    <source>
        <dbReference type="Pfam" id="PF13538"/>
    </source>
</evidence>
<dbReference type="GO" id="GO:0006310">
    <property type="term" value="P:DNA recombination"/>
    <property type="evidence" value="ECO:0007669"/>
    <property type="project" value="TreeGrafter"/>
</dbReference>
<dbReference type="Gene3D" id="3.40.50.300">
    <property type="entry name" value="P-loop containing nucleotide triphosphate hydrolases"/>
    <property type="match status" value="2"/>
</dbReference>
<dbReference type="GO" id="GO:0009338">
    <property type="term" value="C:exodeoxyribonuclease V complex"/>
    <property type="evidence" value="ECO:0007669"/>
    <property type="project" value="TreeGrafter"/>
</dbReference>
<dbReference type="GO" id="GO:0017116">
    <property type="term" value="F:single-stranded DNA helicase activity"/>
    <property type="evidence" value="ECO:0007669"/>
    <property type="project" value="TreeGrafter"/>
</dbReference>
<accession>A0A239BY40</accession>
<dbReference type="EMBL" id="FZOO01000002">
    <property type="protein sequence ID" value="SNS12917.1"/>
    <property type="molecule type" value="Genomic_DNA"/>
</dbReference>
<proteinExistence type="predicted"/>
<dbReference type="Pfam" id="PF13538">
    <property type="entry name" value="UvrD_C_2"/>
    <property type="match status" value="1"/>
</dbReference>
<dbReference type="Gene3D" id="2.30.30.940">
    <property type="match status" value="1"/>
</dbReference>
<dbReference type="InterPro" id="IPR027785">
    <property type="entry name" value="UvrD-like_helicase_C"/>
</dbReference>
<dbReference type="Pfam" id="PF13604">
    <property type="entry name" value="AAA_30"/>
    <property type="match status" value="1"/>
</dbReference>
<keyword evidence="6" id="KW-1185">Reference proteome</keyword>
<gene>
    <name evidence="5" type="ORF">SAMN06893096_102144</name>
</gene>
<dbReference type="Pfam" id="PF14490">
    <property type="entry name" value="HHH_RecD2"/>
    <property type="match status" value="1"/>
</dbReference>
<dbReference type="OrthoDB" id="9763659at2"/>
<organism evidence="5 6">
    <name type="scientific">Geodermatophilus pulveris</name>
    <dbReference type="NCBI Taxonomy" id="1564159"/>
    <lineage>
        <taxon>Bacteria</taxon>
        <taxon>Bacillati</taxon>
        <taxon>Actinomycetota</taxon>
        <taxon>Actinomycetes</taxon>
        <taxon>Geodermatophilales</taxon>
        <taxon>Geodermatophilaceae</taxon>
        <taxon>Geodermatophilus</taxon>
    </lineage>
</organism>
<dbReference type="InterPro" id="IPR050534">
    <property type="entry name" value="Coronavir_polyprotein_1ab"/>
</dbReference>
<dbReference type="Proteomes" id="UP000198373">
    <property type="component" value="Unassembled WGS sequence"/>
</dbReference>
<protein>
    <submittedName>
        <fullName evidence="5">Exodeoxyribonuclease V alpha subunit</fullName>
    </submittedName>
</protein>
<feature type="domain" description="UvrD-like helicase C-terminal" evidence="3">
    <location>
        <begin position="559"/>
        <end position="607"/>
    </location>
</feature>
<feature type="domain" description="ATP-dependent RecD2 DNA helicase-like helix-hairpin-helix" evidence="4">
    <location>
        <begin position="68"/>
        <end position="155"/>
    </location>
</feature>
<evidence type="ECO:0000256" key="1">
    <source>
        <dbReference type="ARBA" id="ARBA00022741"/>
    </source>
</evidence>
<keyword evidence="2" id="KW-0067">ATP-binding</keyword>
<dbReference type="RefSeq" id="WP_089304363.1">
    <property type="nucleotide sequence ID" value="NZ_FZOO01000002.1"/>
</dbReference>
<dbReference type="InterPro" id="IPR029493">
    <property type="entry name" value="RecD2-like_HHH"/>
</dbReference>
<evidence type="ECO:0000313" key="6">
    <source>
        <dbReference type="Proteomes" id="UP000198373"/>
    </source>
</evidence>
<dbReference type="CDD" id="cd18809">
    <property type="entry name" value="SF1_C_RecD"/>
    <property type="match status" value="1"/>
</dbReference>
<evidence type="ECO:0000313" key="5">
    <source>
        <dbReference type="EMBL" id="SNS12917.1"/>
    </source>
</evidence>
<dbReference type="Gene3D" id="1.10.10.2220">
    <property type="match status" value="1"/>
</dbReference>